<gene>
    <name evidence="1" type="ORF">L6452_00764</name>
</gene>
<organism evidence="1 2">
    <name type="scientific">Arctium lappa</name>
    <name type="common">Greater burdock</name>
    <name type="synonym">Lappa major</name>
    <dbReference type="NCBI Taxonomy" id="4217"/>
    <lineage>
        <taxon>Eukaryota</taxon>
        <taxon>Viridiplantae</taxon>
        <taxon>Streptophyta</taxon>
        <taxon>Embryophyta</taxon>
        <taxon>Tracheophyta</taxon>
        <taxon>Spermatophyta</taxon>
        <taxon>Magnoliopsida</taxon>
        <taxon>eudicotyledons</taxon>
        <taxon>Gunneridae</taxon>
        <taxon>Pentapetalae</taxon>
        <taxon>asterids</taxon>
        <taxon>campanulids</taxon>
        <taxon>Asterales</taxon>
        <taxon>Asteraceae</taxon>
        <taxon>Carduoideae</taxon>
        <taxon>Cardueae</taxon>
        <taxon>Arctiinae</taxon>
        <taxon>Arctium</taxon>
    </lineage>
</organism>
<comment type="caution">
    <text evidence="1">The sequence shown here is derived from an EMBL/GenBank/DDBJ whole genome shotgun (WGS) entry which is preliminary data.</text>
</comment>
<proteinExistence type="predicted"/>
<evidence type="ECO:0000313" key="1">
    <source>
        <dbReference type="EMBL" id="KAI3769655.1"/>
    </source>
</evidence>
<name>A0ACB9FFN0_ARCLA</name>
<dbReference type="EMBL" id="CM042047">
    <property type="protein sequence ID" value="KAI3769655.1"/>
    <property type="molecule type" value="Genomic_DNA"/>
</dbReference>
<keyword evidence="2" id="KW-1185">Reference proteome</keyword>
<accession>A0ACB9FFN0</accession>
<protein>
    <submittedName>
        <fullName evidence="1">Uncharacterized protein</fullName>
    </submittedName>
</protein>
<sequence length="405" mass="47565">MVYLPRLQSKREYEEWKVHFLNCVDKHEVGPYIRLSLTEGEMQSQVPTEASPMEKEERERANNIARNYMTDSITCEFFRDIFSELIDQINTYKMTGKELWDCTEWLVLGPNEILKGRKLEAENSELKGKISILEAKPQQPVSAENYEKKISDLKDVNAELQKRLSDLEQLLAKHKYDFETKEKSFAKKFSEFSRKCADEKKEVELKCIKLSQQVFAFEKVIILEREKFEREKFEKEKKAIEQKNVGFFKEISGQRNDAEKRFEEERIMFETEIKKLTAKDNFASTIKVLEKSVSSANQKSVSPQRSVESFDRIRKTNLFYDSNIDGSGTHQRRRRYKDEELVWKKKPVEDELKERESCVHASNAKKNKASKGKPDHIYSRDQLLRLSGTYCQGGVEEQWLLSKSA</sequence>
<reference evidence="1 2" key="2">
    <citation type="journal article" date="2022" name="Mol. Ecol. Resour.">
        <title>The genomes of chicory, endive, great burdock and yacon provide insights into Asteraceae paleo-polyploidization history and plant inulin production.</title>
        <authorList>
            <person name="Fan W."/>
            <person name="Wang S."/>
            <person name="Wang H."/>
            <person name="Wang A."/>
            <person name="Jiang F."/>
            <person name="Liu H."/>
            <person name="Zhao H."/>
            <person name="Xu D."/>
            <person name="Zhang Y."/>
        </authorList>
    </citation>
    <scope>NUCLEOTIDE SEQUENCE [LARGE SCALE GENOMIC DNA]</scope>
    <source>
        <strain evidence="2">cv. Niubang</strain>
    </source>
</reference>
<evidence type="ECO:0000313" key="2">
    <source>
        <dbReference type="Proteomes" id="UP001055879"/>
    </source>
</evidence>
<dbReference type="Proteomes" id="UP001055879">
    <property type="component" value="Linkage Group LG01"/>
</dbReference>
<reference evidence="2" key="1">
    <citation type="journal article" date="2022" name="Mol. Ecol. Resour.">
        <title>The genomes of chicory, endive, great burdock and yacon provide insights into Asteraceae palaeo-polyploidization history and plant inulin production.</title>
        <authorList>
            <person name="Fan W."/>
            <person name="Wang S."/>
            <person name="Wang H."/>
            <person name="Wang A."/>
            <person name="Jiang F."/>
            <person name="Liu H."/>
            <person name="Zhao H."/>
            <person name="Xu D."/>
            <person name="Zhang Y."/>
        </authorList>
    </citation>
    <scope>NUCLEOTIDE SEQUENCE [LARGE SCALE GENOMIC DNA]</scope>
    <source>
        <strain evidence="2">cv. Niubang</strain>
    </source>
</reference>